<accession>A0A9X3BEQ2</accession>
<keyword evidence="4" id="KW-1185">Reference proteome</keyword>
<name>A0A9X3BEQ2_9MYCO</name>
<proteinExistence type="predicted"/>
<feature type="domain" description="Gp5/Type VI secretion system Vgr protein OB-fold" evidence="1">
    <location>
        <begin position="12"/>
        <end position="81"/>
    </location>
</feature>
<organism evidence="2 5">
    <name type="scientific">Mycolicibacterium rufum</name>
    <dbReference type="NCBI Taxonomy" id="318424"/>
    <lineage>
        <taxon>Bacteria</taxon>
        <taxon>Bacillati</taxon>
        <taxon>Actinomycetota</taxon>
        <taxon>Actinomycetes</taxon>
        <taxon>Mycobacteriales</taxon>
        <taxon>Mycobacteriaceae</taxon>
        <taxon>Mycolicibacterium</taxon>
    </lineage>
</organism>
<dbReference type="RefSeq" id="WP_043406065.1">
    <property type="nucleotide sequence ID" value="NZ_CP092427.2"/>
</dbReference>
<evidence type="ECO:0000259" key="1">
    <source>
        <dbReference type="Pfam" id="PF04717"/>
    </source>
</evidence>
<dbReference type="AlphaFoldDB" id="A0A9X3BEQ2"/>
<dbReference type="Proteomes" id="UP001140272">
    <property type="component" value="Unassembled WGS sequence"/>
</dbReference>
<dbReference type="Proteomes" id="UP001055159">
    <property type="component" value="Chromosome"/>
</dbReference>
<dbReference type="InterPro" id="IPR006531">
    <property type="entry name" value="Gp5/Vgr_OB"/>
</dbReference>
<dbReference type="SUPFAM" id="SSF69255">
    <property type="entry name" value="gp5 N-terminal domain-like"/>
    <property type="match status" value="1"/>
</dbReference>
<evidence type="ECO:0000313" key="3">
    <source>
        <dbReference type="EMBL" id="ULP37996.1"/>
    </source>
</evidence>
<gene>
    <name evidence="2" type="ORF">H7H73_06040</name>
    <name evidence="3" type="ORF">MJO55_06090</name>
</gene>
<evidence type="ECO:0000313" key="4">
    <source>
        <dbReference type="Proteomes" id="UP001055159"/>
    </source>
</evidence>
<reference evidence="2" key="1">
    <citation type="submission" date="2020-07" db="EMBL/GenBank/DDBJ databases">
        <authorList>
            <person name="Pettersson B.M.F."/>
            <person name="Behra P.R.K."/>
            <person name="Ramesh M."/>
            <person name="Das S."/>
            <person name="Dasgupta S."/>
            <person name="Kirsebom L.A."/>
        </authorList>
    </citation>
    <scope>NUCLEOTIDE SEQUENCE</scope>
    <source>
        <strain evidence="2">DSM 45406</strain>
    </source>
</reference>
<sequence>MTTDAKKYPGVYKGVVVSNVDVTGGNRVMVRVDDVLGNDPCIWADPCYATPGMSVVPMVNSGVWIQFQDGDIDRAFWTGFWRGGLGDAPPIALTLPPSVPQIVMATPGQNYVLITDAPGPLGGIQIQIRGPAGPSIKMNETSIELSCGPGLASIRLMGTGVFINNTSLVIPK</sequence>
<evidence type="ECO:0000313" key="5">
    <source>
        <dbReference type="Proteomes" id="UP001140272"/>
    </source>
</evidence>
<reference evidence="2" key="2">
    <citation type="journal article" date="2022" name="BMC Genomics">
        <title>Comparative genome analysis of mycobacteria focusing on tRNA and non-coding RNA.</title>
        <authorList>
            <person name="Behra P.R.K."/>
            <person name="Pettersson B.M.F."/>
            <person name="Ramesh M."/>
            <person name="Das S."/>
            <person name="Dasgupta S."/>
            <person name="Kirsebom L.A."/>
        </authorList>
    </citation>
    <scope>NUCLEOTIDE SEQUENCE</scope>
    <source>
        <strain evidence="2">DSM 45406</strain>
    </source>
</reference>
<evidence type="ECO:0000313" key="2">
    <source>
        <dbReference type="EMBL" id="MCV7070118.1"/>
    </source>
</evidence>
<reference evidence="3" key="3">
    <citation type="submission" date="2022-08" db="EMBL/GenBank/DDBJ databases">
        <title>Whole genome sequencing of non-tuberculosis mycobacteria type-strains.</title>
        <authorList>
            <person name="Igarashi Y."/>
            <person name="Osugi A."/>
            <person name="Mitarai S."/>
        </authorList>
    </citation>
    <scope>NUCLEOTIDE SEQUENCE</scope>
    <source>
        <strain evidence="3">JCM 16372</strain>
    </source>
</reference>
<protein>
    <submittedName>
        <fullName evidence="2 3">Baseplate assembly protein</fullName>
    </submittedName>
</protein>
<dbReference type="EMBL" id="CP092427">
    <property type="protein sequence ID" value="ULP37996.1"/>
    <property type="molecule type" value="Genomic_DNA"/>
</dbReference>
<dbReference type="EMBL" id="JACKRN010000222">
    <property type="protein sequence ID" value="MCV7070118.1"/>
    <property type="molecule type" value="Genomic_DNA"/>
</dbReference>
<dbReference type="Pfam" id="PF04717">
    <property type="entry name" value="Phage_base_V"/>
    <property type="match status" value="1"/>
</dbReference>